<dbReference type="InterPro" id="IPR036770">
    <property type="entry name" value="Ankyrin_rpt-contain_sf"/>
</dbReference>
<gene>
    <name evidence="1" type="ORF">METZ01_LOCUS451513</name>
</gene>
<dbReference type="AlphaFoldDB" id="A0A382ZTR4"/>
<dbReference type="SUPFAM" id="SSF48403">
    <property type="entry name" value="Ankyrin repeat"/>
    <property type="match status" value="1"/>
</dbReference>
<organism evidence="1">
    <name type="scientific">marine metagenome</name>
    <dbReference type="NCBI Taxonomy" id="408172"/>
    <lineage>
        <taxon>unclassified sequences</taxon>
        <taxon>metagenomes</taxon>
        <taxon>ecological metagenomes</taxon>
    </lineage>
</organism>
<evidence type="ECO:0000313" key="1">
    <source>
        <dbReference type="EMBL" id="SVD98659.1"/>
    </source>
</evidence>
<sequence length="255" mass="28241">KTEFKTQEELEKWETKNKNELSNCFSLEISDELTTYIDEDGYETSGYSSTGGWEGVVVYENKDTVETFSSRLQSFAHGVSVEEESVQIGEEIQEIFDAIYTGDIEKLKELIPNDFDINQALAGPQLTMPLAIAFASIFFSKKGFKDIYGQVFDLKGRSFQKEGSIEEVIYFLVSKGGDLSYQVIPGVSYLSMALSFSEELTNFLLSFGIDVSSEAADAILIASSEGKLTYVEQFLELGADPNFSITGGTTAIMYA</sequence>
<protein>
    <submittedName>
        <fullName evidence="1">Uncharacterized protein</fullName>
    </submittedName>
</protein>
<name>A0A382ZTR4_9ZZZZ</name>
<reference evidence="1" key="1">
    <citation type="submission" date="2018-05" db="EMBL/GenBank/DDBJ databases">
        <authorList>
            <person name="Lanie J.A."/>
            <person name="Ng W.-L."/>
            <person name="Kazmierczak K.M."/>
            <person name="Andrzejewski T.M."/>
            <person name="Davidsen T.M."/>
            <person name="Wayne K.J."/>
            <person name="Tettelin H."/>
            <person name="Glass J.I."/>
            <person name="Rusch D."/>
            <person name="Podicherti R."/>
            <person name="Tsui H.-C.T."/>
            <person name="Winkler M.E."/>
        </authorList>
    </citation>
    <scope>NUCLEOTIDE SEQUENCE</scope>
</reference>
<proteinExistence type="predicted"/>
<accession>A0A382ZTR4</accession>
<dbReference type="Gene3D" id="1.25.40.20">
    <property type="entry name" value="Ankyrin repeat-containing domain"/>
    <property type="match status" value="1"/>
</dbReference>
<dbReference type="EMBL" id="UINC01186438">
    <property type="protein sequence ID" value="SVD98659.1"/>
    <property type="molecule type" value="Genomic_DNA"/>
</dbReference>
<feature type="non-terminal residue" evidence="1">
    <location>
        <position position="255"/>
    </location>
</feature>
<feature type="non-terminal residue" evidence="1">
    <location>
        <position position="1"/>
    </location>
</feature>